<dbReference type="Proteomes" id="UP000284706">
    <property type="component" value="Unassembled WGS sequence"/>
</dbReference>
<feature type="transmembrane region" description="Helical" evidence="1">
    <location>
        <begin position="190"/>
        <end position="208"/>
    </location>
</feature>
<sequence>MLTAITYRHLWAARISSVSSFAAYVFSHAYILSLPGPNPPRPYATNDIFVIAFFVYSAVLNFVWLRQLFFNWDISSDTLPLSFGCDKTSEGSKLSISREGWHSFPTVDVECDPRVFSASLSAAQCTAVSHATVIVAWSIAWLREQYLVSQILLACNLGVQLYAVFMLLYVDDDDTITPLNDMTHEVMKTGAGIAVLYFMRTWNVVNSFKPVAEPSISEMLIFALIFVLMTVGSGPDPRLGLFLLWDLISLCEGGPNELWQNTFYGTIIAVTITLIVDFALTESGRSSSPHVADVSFHVAPASTGRIALAEDPQVDFIETPFPS</sequence>
<reference evidence="2 3" key="1">
    <citation type="journal article" date="2018" name="Evol. Lett.">
        <title>Horizontal gene cluster transfer increased hallucinogenic mushroom diversity.</title>
        <authorList>
            <person name="Reynolds H.T."/>
            <person name="Vijayakumar V."/>
            <person name="Gluck-Thaler E."/>
            <person name="Korotkin H.B."/>
            <person name="Matheny P.B."/>
            <person name="Slot J.C."/>
        </authorList>
    </citation>
    <scope>NUCLEOTIDE SEQUENCE [LARGE SCALE GENOMIC DNA]</scope>
    <source>
        <strain evidence="2 3">SRW20</strain>
    </source>
</reference>
<dbReference type="OrthoDB" id="2332199at2759"/>
<dbReference type="AlphaFoldDB" id="A0A409VWW0"/>
<feature type="transmembrane region" description="Helical" evidence="1">
    <location>
        <begin position="220"/>
        <end position="243"/>
    </location>
</feature>
<accession>A0A409VWW0</accession>
<keyword evidence="3" id="KW-1185">Reference proteome</keyword>
<dbReference type="EMBL" id="NHYE01005530">
    <property type="protein sequence ID" value="PPQ70741.1"/>
    <property type="molecule type" value="Genomic_DNA"/>
</dbReference>
<feature type="transmembrane region" description="Helical" evidence="1">
    <location>
        <begin position="151"/>
        <end position="170"/>
    </location>
</feature>
<comment type="caution">
    <text evidence="2">The sequence shown here is derived from an EMBL/GenBank/DDBJ whole genome shotgun (WGS) entry which is preliminary data.</text>
</comment>
<evidence type="ECO:0000313" key="2">
    <source>
        <dbReference type="EMBL" id="PPQ70741.1"/>
    </source>
</evidence>
<feature type="transmembrane region" description="Helical" evidence="1">
    <location>
        <begin position="12"/>
        <end position="31"/>
    </location>
</feature>
<proteinExistence type="predicted"/>
<keyword evidence="1" id="KW-1133">Transmembrane helix</keyword>
<keyword evidence="1" id="KW-0472">Membrane</keyword>
<protein>
    <submittedName>
        <fullName evidence="2">Uncharacterized protein</fullName>
    </submittedName>
</protein>
<feature type="transmembrane region" description="Helical" evidence="1">
    <location>
        <begin position="43"/>
        <end position="65"/>
    </location>
</feature>
<gene>
    <name evidence="2" type="ORF">CVT26_014706</name>
</gene>
<dbReference type="InParanoid" id="A0A409VWW0"/>
<name>A0A409VWW0_9AGAR</name>
<evidence type="ECO:0000256" key="1">
    <source>
        <dbReference type="SAM" id="Phobius"/>
    </source>
</evidence>
<organism evidence="2 3">
    <name type="scientific">Gymnopilus dilepis</name>
    <dbReference type="NCBI Taxonomy" id="231916"/>
    <lineage>
        <taxon>Eukaryota</taxon>
        <taxon>Fungi</taxon>
        <taxon>Dikarya</taxon>
        <taxon>Basidiomycota</taxon>
        <taxon>Agaricomycotina</taxon>
        <taxon>Agaricomycetes</taxon>
        <taxon>Agaricomycetidae</taxon>
        <taxon>Agaricales</taxon>
        <taxon>Agaricineae</taxon>
        <taxon>Hymenogastraceae</taxon>
        <taxon>Gymnopilus</taxon>
    </lineage>
</organism>
<evidence type="ECO:0000313" key="3">
    <source>
        <dbReference type="Proteomes" id="UP000284706"/>
    </source>
</evidence>
<feature type="transmembrane region" description="Helical" evidence="1">
    <location>
        <begin position="263"/>
        <end position="280"/>
    </location>
</feature>
<keyword evidence="1" id="KW-0812">Transmembrane</keyword>